<dbReference type="InterPro" id="IPR035901">
    <property type="entry name" value="GIY-YIG_endonuc_sf"/>
</dbReference>
<gene>
    <name evidence="3" type="ORF">A3D26_04085</name>
</gene>
<proteinExistence type="inferred from homology"/>
<dbReference type="Gene3D" id="3.40.1440.10">
    <property type="entry name" value="GIY-YIG endonuclease"/>
    <property type="match status" value="1"/>
</dbReference>
<dbReference type="InterPro" id="IPR000305">
    <property type="entry name" value="GIY-YIG_endonuc"/>
</dbReference>
<accession>A0A1G1V9N9</accession>
<dbReference type="PROSITE" id="PS50164">
    <property type="entry name" value="GIY_YIG"/>
    <property type="match status" value="1"/>
</dbReference>
<dbReference type="PANTHER" id="PTHR34477:SF1">
    <property type="entry name" value="UPF0213 PROTEIN YHBQ"/>
    <property type="match status" value="1"/>
</dbReference>
<protein>
    <recommendedName>
        <fullName evidence="2">GIY-YIG domain-containing protein</fullName>
    </recommendedName>
</protein>
<sequence>MHCVYILKCVDGSFYTGITGDIGKRMDEHKLGLSVSTKGRLLVELVYLEEFENKYLAAKREKEIKGWRREKKLKLISSSH</sequence>
<comment type="caution">
    <text evidence="3">The sequence shown here is derived from an EMBL/GenBank/DDBJ whole genome shotgun (WGS) entry which is preliminary data.</text>
</comment>
<dbReference type="InterPro" id="IPR050190">
    <property type="entry name" value="UPF0213_domain"/>
</dbReference>
<organism evidence="3 4">
    <name type="scientific">Candidatus Blackburnbacteria bacterium RIFCSPHIGHO2_02_FULL_44_20</name>
    <dbReference type="NCBI Taxonomy" id="1797516"/>
    <lineage>
        <taxon>Bacteria</taxon>
        <taxon>Candidatus Blackburniibacteriota</taxon>
    </lineage>
</organism>
<comment type="similarity">
    <text evidence="1">Belongs to the UPF0213 family.</text>
</comment>
<name>A0A1G1V9N9_9BACT</name>
<evidence type="ECO:0000313" key="3">
    <source>
        <dbReference type="EMBL" id="OGY12140.1"/>
    </source>
</evidence>
<dbReference type="Proteomes" id="UP000178319">
    <property type="component" value="Unassembled WGS sequence"/>
</dbReference>
<dbReference type="EMBL" id="MHBZ01000006">
    <property type="protein sequence ID" value="OGY12140.1"/>
    <property type="molecule type" value="Genomic_DNA"/>
</dbReference>
<dbReference type="CDD" id="cd10456">
    <property type="entry name" value="GIY-YIG_UPF0213"/>
    <property type="match status" value="1"/>
</dbReference>
<reference evidence="3 4" key="1">
    <citation type="journal article" date="2016" name="Nat. Commun.">
        <title>Thousands of microbial genomes shed light on interconnected biogeochemical processes in an aquifer system.</title>
        <authorList>
            <person name="Anantharaman K."/>
            <person name="Brown C.T."/>
            <person name="Hug L.A."/>
            <person name="Sharon I."/>
            <person name="Castelle C.J."/>
            <person name="Probst A.J."/>
            <person name="Thomas B.C."/>
            <person name="Singh A."/>
            <person name="Wilkins M.J."/>
            <person name="Karaoz U."/>
            <person name="Brodie E.L."/>
            <person name="Williams K.H."/>
            <person name="Hubbard S.S."/>
            <person name="Banfield J.F."/>
        </authorList>
    </citation>
    <scope>NUCLEOTIDE SEQUENCE [LARGE SCALE GENOMIC DNA]</scope>
</reference>
<evidence type="ECO:0000313" key="4">
    <source>
        <dbReference type="Proteomes" id="UP000178319"/>
    </source>
</evidence>
<dbReference type="AlphaFoldDB" id="A0A1G1V9N9"/>
<evidence type="ECO:0000256" key="1">
    <source>
        <dbReference type="ARBA" id="ARBA00007435"/>
    </source>
</evidence>
<dbReference type="Pfam" id="PF01541">
    <property type="entry name" value="GIY-YIG"/>
    <property type="match status" value="1"/>
</dbReference>
<dbReference type="PANTHER" id="PTHR34477">
    <property type="entry name" value="UPF0213 PROTEIN YHBQ"/>
    <property type="match status" value="1"/>
</dbReference>
<dbReference type="SUPFAM" id="SSF82771">
    <property type="entry name" value="GIY-YIG endonuclease"/>
    <property type="match status" value="1"/>
</dbReference>
<evidence type="ECO:0000259" key="2">
    <source>
        <dbReference type="PROSITE" id="PS50164"/>
    </source>
</evidence>
<feature type="domain" description="GIY-YIG" evidence="2">
    <location>
        <begin position="1"/>
        <end position="74"/>
    </location>
</feature>